<dbReference type="EMBL" id="CP038469">
    <property type="protein sequence ID" value="QBX80790.1"/>
    <property type="molecule type" value="Genomic_DNA"/>
</dbReference>
<dbReference type="PANTHER" id="PTHR32309">
    <property type="entry name" value="TYROSINE-PROTEIN KINASE"/>
    <property type="match status" value="1"/>
</dbReference>
<name>A0ABX5T6S4_9ENTR</name>
<dbReference type="Proteomes" id="UP000296284">
    <property type="component" value="Chromosome"/>
</dbReference>
<keyword evidence="2" id="KW-1003">Cell membrane</keyword>
<evidence type="ECO:0000313" key="9">
    <source>
        <dbReference type="Proteomes" id="UP000296284"/>
    </source>
</evidence>
<evidence type="ECO:0000256" key="6">
    <source>
        <dbReference type="SAM" id="Phobius"/>
    </source>
</evidence>
<dbReference type="PANTHER" id="PTHR32309:SF13">
    <property type="entry name" value="FERRIC ENTEROBACTIN TRANSPORT PROTEIN FEPE"/>
    <property type="match status" value="1"/>
</dbReference>
<evidence type="ECO:0000313" key="8">
    <source>
        <dbReference type="EMBL" id="QBX80790.1"/>
    </source>
</evidence>
<dbReference type="NCBIfam" id="NF007699">
    <property type="entry name" value="PRK10381.1"/>
    <property type="match status" value="1"/>
</dbReference>
<dbReference type="Pfam" id="PF02706">
    <property type="entry name" value="Wzz"/>
    <property type="match status" value="1"/>
</dbReference>
<feature type="transmembrane region" description="Helical" evidence="6">
    <location>
        <begin position="339"/>
        <end position="362"/>
    </location>
</feature>
<sequence length="377" mass="42262">MSSLNIKQDNDSEFTAYPQTTVNSNEIDLINLLEILWRARTKIVATVFAFACVGILVSFLLPQKWTSQAIVTPAEAVQWQKLENTLTKLRVLDMDINVSRDDVFNMFIKKFQSPSLLEAYLRSSPYVIEQLKGAEIDEMDLHRAIVRLSEKMTAVDSNVSKKNETSLYTAWTLSFTAPMAQEAQEVLAGYIQYVSNIVVKETLEDIRNKLTTKTSFEKERLEMDRERLKNQLAANIQRLNYSLEIANAAGIKKPVYSNGQAVKDDPDFSISLGADGIARKLEIEKSVTDVAEINGELRNRQYHVEQLLAMNVKDVNFTPFKYQLSPSLPVKKDGPAKSMIVILAALLGGMVACGGVLLNYAVMSRKQHAAFLGDQLV</sequence>
<keyword evidence="5 6" id="KW-0472">Membrane</keyword>
<keyword evidence="4 6" id="KW-1133">Transmembrane helix</keyword>
<accession>A0ABX5T6S4</accession>
<proteinExistence type="predicted"/>
<evidence type="ECO:0000256" key="1">
    <source>
        <dbReference type="ARBA" id="ARBA00004651"/>
    </source>
</evidence>
<protein>
    <submittedName>
        <fullName evidence="8">LPS O-antigen length regulator</fullName>
    </submittedName>
</protein>
<comment type="subcellular location">
    <subcellularLocation>
        <location evidence="1">Cell membrane</location>
        <topology evidence="1">Multi-pass membrane protein</topology>
    </subcellularLocation>
</comment>
<dbReference type="InterPro" id="IPR050445">
    <property type="entry name" value="Bact_polysacc_biosynth/exp"/>
</dbReference>
<dbReference type="Gene3D" id="3.30.1890.10">
    <property type="entry name" value="FepE-like"/>
    <property type="match status" value="1"/>
</dbReference>
<dbReference type="InterPro" id="IPR003856">
    <property type="entry name" value="LPS_length_determ_N"/>
</dbReference>
<keyword evidence="3 6" id="KW-0812">Transmembrane</keyword>
<evidence type="ECO:0000256" key="2">
    <source>
        <dbReference type="ARBA" id="ARBA00022475"/>
    </source>
</evidence>
<feature type="transmembrane region" description="Helical" evidence="6">
    <location>
        <begin position="43"/>
        <end position="61"/>
    </location>
</feature>
<dbReference type="RefSeq" id="WP_135322735.1">
    <property type="nucleotide sequence ID" value="NZ_CP038469.1"/>
</dbReference>
<evidence type="ECO:0000259" key="7">
    <source>
        <dbReference type="Pfam" id="PF02706"/>
    </source>
</evidence>
<dbReference type="SUPFAM" id="SSF160355">
    <property type="entry name" value="Bacterial polysaccharide co-polymerase-like"/>
    <property type="match status" value="1"/>
</dbReference>
<gene>
    <name evidence="8" type="primary">fepE</name>
    <name evidence="8" type="ORF">E4Z61_10655</name>
</gene>
<keyword evidence="9" id="KW-1185">Reference proteome</keyword>
<evidence type="ECO:0000256" key="3">
    <source>
        <dbReference type="ARBA" id="ARBA00022692"/>
    </source>
</evidence>
<organism evidence="8 9">
    <name type="scientific">Citrobacter tructae</name>
    <dbReference type="NCBI Taxonomy" id="2562449"/>
    <lineage>
        <taxon>Bacteria</taxon>
        <taxon>Pseudomonadati</taxon>
        <taxon>Pseudomonadota</taxon>
        <taxon>Gammaproteobacteria</taxon>
        <taxon>Enterobacterales</taxon>
        <taxon>Enterobacteriaceae</taxon>
        <taxon>Citrobacter</taxon>
    </lineage>
</organism>
<evidence type="ECO:0000256" key="4">
    <source>
        <dbReference type="ARBA" id="ARBA00022989"/>
    </source>
</evidence>
<reference evidence="8 9" key="1">
    <citation type="submission" date="2019-03" db="EMBL/GenBank/DDBJ databases">
        <title>Complete genome sequence of Citrobacter sp. SNU WT2 isolated from diseased rainbow trout.</title>
        <authorList>
            <person name="Oh W.T."/>
            <person name="Park S.C."/>
        </authorList>
    </citation>
    <scope>NUCLEOTIDE SEQUENCE [LARGE SCALE GENOMIC DNA]</scope>
    <source>
        <strain evidence="8 9">SNU WT2</strain>
    </source>
</reference>
<evidence type="ECO:0000256" key="5">
    <source>
        <dbReference type="ARBA" id="ARBA00023136"/>
    </source>
</evidence>
<feature type="domain" description="Polysaccharide chain length determinant N-terminal" evidence="7">
    <location>
        <begin position="25"/>
        <end position="122"/>
    </location>
</feature>